<dbReference type="SMART" id="SM00185">
    <property type="entry name" value="ARM"/>
    <property type="match status" value="10"/>
</dbReference>
<reference evidence="2" key="1">
    <citation type="submission" date="2022-03" db="EMBL/GenBank/DDBJ databases">
        <title>Draft genome sequence of Aduncisulcus paluster, a free-living microaerophilic Fornicata.</title>
        <authorList>
            <person name="Yuyama I."/>
            <person name="Kume K."/>
            <person name="Tamura T."/>
            <person name="Inagaki Y."/>
            <person name="Hashimoto T."/>
        </authorList>
    </citation>
    <scope>NUCLEOTIDE SEQUENCE</scope>
    <source>
        <strain evidence="2">NY0171</strain>
    </source>
</reference>
<dbReference type="Gene3D" id="1.25.10.10">
    <property type="entry name" value="Leucine-rich Repeat Variant"/>
    <property type="match status" value="3"/>
</dbReference>
<dbReference type="PANTHER" id="PTHR46241">
    <property type="entry name" value="ARMADILLO REPEAT-CONTAINING PROTEIN 4 ARMC4"/>
    <property type="match status" value="1"/>
</dbReference>
<evidence type="ECO:0000313" key="2">
    <source>
        <dbReference type="EMBL" id="GKT35424.1"/>
    </source>
</evidence>
<feature type="region of interest" description="Disordered" evidence="1">
    <location>
        <begin position="856"/>
        <end position="1060"/>
    </location>
</feature>
<dbReference type="PANTHER" id="PTHR46241:SF1">
    <property type="entry name" value="OUTER DYNEIN ARM-DOCKING COMPLEX SUBUNIT 2"/>
    <property type="match status" value="1"/>
</dbReference>
<keyword evidence="3" id="KW-1185">Reference proteome</keyword>
<dbReference type="InterPro" id="IPR011989">
    <property type="entry name" value="ARM-like"/>
</dbReference>
<feature type="compositionally biased region" description="Acidic residues" evidence="1">
    <location>
        <begin position="894"/>
        <end position="915"/>
    </location>
</feature>
<comment type="caution">
    <text evidence="2">The sequence shown here is derived from an EMBL/GenBank/DDBJ whole genome shotgun (WGS) entry which is preliminary data.</text>
</comment>
<feature type="compositionally biased region" description="Polar residues" evidence="1">
    <location>
        <begin position="858"/>
        <end position="874"/>
    </location>
</feature>
<feature type="compositionally biased region" description="Low complexity" evidence="1">
    <location>
        <begin position="660"/>
        <end position="670"/>
    </location>
</feature>
<organism evidence="2 3">
    <name type="scientific">Aduncisulcus paluster</name>
    <dbReference type="NCBI Taxonomy" id="2918883"/>
    <lineage>
        <taxon>Eukaryota</taxon>
        <taxon>Metamonada</taxon>
        <taxon>Carpediemonas-like organisms</taxon>
        <taxon>Aduncisulcus</taxon>
    </lineage>
</organism>
<feature type="compositionally biased region" description="Basic and acidic residues" evidence="1">
    <location>
        <begin position="1013"/>
        <end position="1044"/>
    </location>
</feature>
<feature type="compositionally biased region" description="Basic and acidic residues" evidence="1">
    <location>
        <begin position="875"/>
        <end position="893"/>
    </location>
</feature>
<proteinExistence type="predicted"/>
<feature type="compositionally biased region" description="Basic and acidic residues" evidence="1">
    <location>
        <begin position="916"/>
        <end position="957"/>
    </location>
</feature>
<dbReference type="EMBL" id="BQXS01010987">
    <property type="protein sequence ID" value="GKT35424.1"/>
    <property type="molecule type" value="Genomic_DNA"/>
</dbReference>
<protein>
    <submittedName>
        <fullName evidence="2">Uncharacterized protein</fullName>
    </submittedName>
</protein>
<feature type="compositionally biased region" description="Acidic residues" evidence="1">
    <location>
        <begin position="1045"/>
        <end position="1060"/>
    </location>
</feature>
<dbReference type="InterPro" id="IPR000225">
    <property type="entry name" value="Armadillo"/>
</dbReference>
<feature type="region of interest" description="Disordered" evidence="1">
    <location>
        <begin position="639"/>
        <end position="670"/>
    </location>
</feature>
<sequence length="1060" mass="118021">MDYSTRKGSKHREDSECDEEIPHVLKERVSHQSDIDNPFTRVVAMINDNKAPSQVILALSTLKNSDFTSERNRLLFFDVGGPEALLKLLSVTHEARIRQEILKVLIVLANHQEIRYVITKVDGVRRCIDLLNEGPRPGTMINEHLVKVRRQPPISSQPSVQYLAAELLSLLCISGTAKKEVRLGKGITSLLRLTRAATDKSFVHKDKEKVAAGAAKLLHVLASSNRARSVIKSQGGLIVLCDLLLLSSEDLLSEAAGALLAFVSCRDVRTRTDLLEIGLVDRVIGLLGKSTKQSLLQHSADILSFVSNDGGVSESIKACKGVSPIVSLLGRGSRDLVISVCRVVYSILENDNSIAEDFVKANAIPQLLAQVSSHDEDVEVCCQCVRCLSCLFRCDAGRYVLKKTKGGVAALVALTVRTEVELLKIVGTALGEAGTDIEVSKQIRDADGLRLLWSLLKSTDIEVVGTAAHALTALLQLIDVATGAKELVGGLELCCHLLHSESSHVRAYVCGMIARLGKIRANAKVVVEYGVLPLLSNLAATAQDLLVRQYVAEAIASLAPVADHSKQLGELGVVQSLCKYIAEDEELASHTILQHCVRYTEDIVHLGLEKELGFLLADPDGGVEGRGRDIAPWSAIKGRRPRRTPEQSGMTVRKSIPARSSTGTTISSPSPSLVRAAHSILSRLHCVNHATCLALAALAQDAHNAMVVRQSGVVSSLLILIGGKDEGVQESAALAVRQMRRHHIASVEEQDRLRRERIKKMREDEKKSARMDLFSAGSAGLATRDDPLIVAEGDIDENGVQLLENPLYSKIKESVSNSLQSNPTTDSSSSLQNQHLEQTIEDEEVDQNGVGISELSDHTTVQESSTMASTFSAEKTSEMQDREIEKESESEEHSGEEEDAFDYGMEEEERKEDEEEAKRKREEEERKKREEEEERKRKEKEEEEKRREEEERRRKQEEEEEEKEREKKKKKKKGREKKKRRKKEREKKKRKKKRRGGKKKKKGREKKRRKQKERKDDFEDDKSKETASQQKEEKSSESESGNRGEEEEDDFDFEESDLDM</sequence>
<gene>
    <name evidence="2" type="ORF">ADUPG1_008588</name>
</gene>
<evidence type="ECO:0000313" key="3">
    <source>
        <dbReference type="Proteomes" id="UP001057375"/>
    </source>
</evidence>
<dbReference type="SUPFAM" id="SSF48371">
    <property type="entry name" value="ARM repeat"/>
    <property type="match status" value="2"/>
</dbReference>
<feature type="region of interest" description="Disordered" evidence="1">
    <location>
        <begin position="815"/>
        <end position="834"/>
    </location>
</feature>
<name>A0ABQ5KVE6_9EUKA</name>
<evidence type="ECO:0000256" key="1">
    <source>
        <dbReference type="SAM" id="MobiDB-lite"/>
    </source>
</evidence>
<dbReference type="Proteomes" id="UP001057375">
    <property type="component" value="Unassembled WGS sequence"/>
</dbReference>
<accession>A0ABQ5KVE6</accession>
<dbReference type="InterPro" id="IPR016024">
    <property type="entry name" value="ARM-type_fold"/>
</dbReference>
<feature type="compositionally biased region" description="Basic residues" evidence="1">
    <location>
        <begin position="966"/>
        <end position="1012"/>
    </location>
</feature>